<keyword evidence="2" id="KW-1185">Reference proteome</keyword>
<proteinExistence type="predicted"/>
<protein>
    <submittedName>
        <fullName evidence="1">Short-chain dehydrogenase</fullName>
    </submittedName>
</protein>
<accession>A0ACC3YXT1</accession>
<evidence type="ECO:0000313" key="1">
    <source>
        <dbReference type="EMBL" id="KAL0936754.1"/>
    </source>
</evidence>
<reference evidence="1 2" key="1">
    <citation type="journal article" date="2020" name="Phytopathology">
        <title>Genome Sequence Resources of Colletotrichum truncatum, C. plurivorum, C. musicola, and C. sojae: Four Species Pathogenic to Soybean (Glycine max).</title>
        <authorList>
            <person name="Rogerio F."/>
            <person name="Boufleur T.R."/>
            <person name="Ciampi-Guillardi M."/>
            <person name="Sukno S.A."/>
            <person name="Thon M.R."/>
            <person name="Massola Junior N.S."/>
            <person name="Baroncelli R."/>
        </authorList>
    </citation>
    <scope>NUCLEOTIDE SEQUENCE [LARGE SCALE GENOMIC DNA]</scope>
    <source>
        <strain evidence="1 2">CMES1059</strain>
    </source>
</reference>
<gene>
    <name evidence="1" type="ORF">CTRU02_208969</name>
</gene>
<evidence type="ECO:0000313" key="2">
    <source>
        <dbReference type="Proteomes" id="UP000805649"/>
    </source>
</evidence>
<organism evidence="1 2">
    <name type="scientific">Colletotrichum truncatum</name>
    <name type="common">Anthracnose fungus</name>
    <name type="synonym">Colletotrichum capsici</name>
    <dbReference type="NCBI Taxonomy" id="5467"/>
    <lineage>
        <taxon>Eukaryota</taxon>
        <taxon>Fungi</taxon>
        <taxon>Dikarya</taxon>
        <taxon>Ascomycota</taxon>
        <taxon>Pezizomycotina</taxon>
        <taxon>Sordariomycetes</taxon>
        <taxon>Hypocreomycetidae</taxon>
        <taxon>Glomerellales</taxon>
        <taxon>Glomerellaceae</taxon>
        <taxon>Colletotrichum</taxon>
        <taxon>Colletotrichum truncatum species complex</taxon>
    </lineage>
</organism>
<comment type="caution">
    <text evidence="1">The sequence shown here is derived from an EMBL/GenBank/DDBJ whole genome shotgun (WGS) entry which is preliminary data.</text>
</comment>
<sequence>MSLPALEKYHKEPYPGISPTRPELSQANKNVVVSGGSSGIGLAIARAFILAGANRVIILGRRRDVAEAAAATLNNESGREAAKAMVLDAHSTSDVESLWSSLAAEGIYIDVLVLSAATWGRKSPILQSTLEETWSDFEANVRSPLAMTLGFSKQSTGKGKKWSSKYLVNVSTIATYMWTTMGPDRPTYGLTKNAGTALFQQIAKDTSPDDMQVVSYHPGGVLTESARKEGYADRGFNFDDEKLPGHFAVWAASPEAAFLHGRFVWANWDVQELGTGVVGKRLREDEHFLKVGIEGLSEKDGGVRF</sequence>
<dbReference type="Proteomes" id="UP000805649">
    <property type="component" value="Unassembled WGS sequence"/>
</dbReference>
<name>A0ACC3YXT1_COLTU</name>
<dbReference type="EMBL" id="VUJX02000005">
    <property type="protein sequence ID" value="KAL0936754.1"/>
    <property type="molecule type" value="Genomic_DNA"/>
</dbReference>